<dbReference type="Proteomes" id="UP000037035">
    <property type="component" value="Unassembled WGS sequence"/>
</dbReference>
<reference evidence="2 3" key="1">
    <citation type="submission" date="2015-08" db="EMBL/GenBank/DDBJ databases">
        <title>Next Generation Sequencing and Analysis of the Genome of Puccinia sorghi L Schw, the Causal Agent of Maize Common Rust.</title>
        <authorList>
            <person name="Rochi L."/>
            <person name="Burguener G."/>
            <person name="Darino M."/>
            <person name="Turjanski A."/>
            <person name="Kreff E."/>
            <person name="Dieguez M.J."/>
            <person name="Sacco F."/>
        </authorList>
    </citation>
    <scope>NUCLEOTIDE SEQUENCE [LARGE SCALE GENOMIC DNA]</scope>
    <source>
        <strain evidence="2 3">RO10H11247</strain>
    </source>
</reference>
<gene>
    <name evidence="2" type="ORF">VP01_986g8</name>
</gene>
<name>A0A0L6U623_9BASI</name>
<feature type="compositionally biased region" description="Basic residues" evidence="1">
    <location>
        <begin position="23"/>
        <end position="34"/>
    </location>
</feature>
<proteinExistence type="predicted"/>
<protein>
    <submittedName>
        <fullName evidence="2">Uncharacterized protein</fullName>
    </submittedName>
</protein>
<accession>A0A0L6U623</accession>
<sequence>MRGFQNPPRSTHRQSWTQLLAKQHAKTTPHKCTQRHSLDPGQKKAPSLWEKDGKGGLSSICIFLEWLSVDGNYQWDSDNDSRTSDLLIKGHQLPKKHCIGGPPIYTQTSNLYVQTVSNPPVTADSTQPW</sequence>
<evidence type="ECO:0000313" key="3">
    <source>
        <dbReference type="Proteomes" id="UP000037035"/>
    </source>
</evidence>
<keyword evidence="3" id="KW-1185">Reference proteome</keyword>
<evidence type="ECO:0000313" key="2">
    <source>
        <dbReference type="EMBL" id="KNZ43787.1"/>
    </source>
</evidence>
<dbReference type="VEuPathDB" id="FungiDB:VP01_986g8"/>
<comment type="caution">
    <text evidence="2">The sequence shown here is derived from an EMBL/GenBank/DDBJ whole genome shotgun (WGS) entry which is preliminary data.</text>
</comment>
<organism evidence="2 3">
    <name type="scientific">Puccinia sorghi</name>
    <dbReference type="NCBI Taxonomy" id="27349"/>
    <lineage>
        <taxon>Eukaryota</taxon>
        <taxon>Fungi</taxon>
        <taxon>Dikarya</taxon>
        <taxon>Basidiomycota</taxon>
        <taxon>Pucciniomycotina</taxon>
        <taxon>Pucciniomycetes</taxon>
        <taxon>Pucciniales</taxon>
        <taxon>Pucciniaceae</taxon>
        <taxon>Puccinia</taxon>
    </lineage>
</organism>
<dbReference type="EMBL" id="LAVV01015569">
    <property type="protein sequence ID" value="KNZ43787.1"/>
    <property type="molecule type" value="Genomic_DNA"/>
</dbReference>
<evidence type="ECO:0000256" key="1">
    <source>
        <dbReference type="SAM" id="MobiDB-lite"/>
    </source>
</evidence>
<feature type="region of interest" description="Disordered" evidence="1">
    <location>
        <begin position="21"/>
        <end position="50"/>
    </location>
</feature>
<dbReference type="AlphaFoldDB" id="A0A0L6U623"/>